<keyword evidence="14 18" id="KW-0830">Ubiquinone</keyword>
<evidence type="ECO:0000256" key="6">
    <source>
        <dbReference type="ARBA" id="ARBA00022448"/>
    </source>
</evidence>
<dbReference type="Pfam" id="PF00361">
    <property type="entry name" value="Proton_antipo_M"/>
    <property type="match status" value="1"/>
</dbReference>
<dbReference type="AlphaFoldDB" id="A0A899IKL1"/>
<feature type="transmembrane region" description="Helical" evidence="18">
    <location>
        <begin position="271"/>
        <end position="295"/>
    </location>
</feature>
<evidence type="ECO:0000256" key="9">
    <source>
        <dbReference type="ARBA" id="ARBA00022792"/>
    </source>
</evidence>
<evidence type="ECO:0000256" key="18">
    <source>
        <dbReference type="RuleBase" id="RU003403"/>
    </source>
</evidence>
<sequence>MFSYPARLLFLVSLVMGTLISISSNSWFGAWVGLEVNLLSFIPLLSNKNMLATEAALKYFLTQAMASIFLFTSIILYLAYFKLFIFEIPSFPVSLLFCTALLVKLGAAPLHFWFPGVMEGSSWMNNIILMTWQKLAPVILISYVFSMSLFSYIIICLSIMVGAVGGLNQTSLRKIMAYSSINHLGWILSGLVTSNPAWLVYFSFYSFLSVSIVSLFNHLQLTQFGQLFLIDDTNGVNKIMLFSNFLSLGGLPPFVGFFPKWLIIQGLAMEGLVLLAIFSTCVTLLVLFYYMRIFFPAILVSTYISKWHFKSPRWSSLNTIFGVVSLLSLPLFPLFYLFL</sequence>
<evidence type="ECO:0000256" key="15">
    <source>
        <dbReference type="ARBA" id="ARBA00023128"/>
    </source>
</evidence>
<dbReference type="PANTHER" id="PTHR46552:SF1">
    <property type="entry name" value="NADH-UBIQUINONE OXIDOREDUCTASE CHAIN 2"/>
    <property type="match status" value="1"/>
</dbReference>
<organism evidence="20">
    <name type="scientific">Torleya mikhaili</name>
    <dbReference type="NCBI Taxonomy" id="2816379"/>
    <lineage>
        <taxon>Eukaryota</taxon>
        <taxon>Metazoa</taxon>
        <taxon>Ecdysozoa</taxon>
        <taxon>Arthropoda</taxon>
        <taxon>Hexapoda</taxon>
        <taxon>Insecta</taxon>
        <taxon>Pterygota</taxon>
        <taxon>Palaeoptera</taxon>
        <taxon>Ephemeroptera</taxon>
        <taxon>Pannota</taxon>
        <taxon>Ephemerellidae</taxon>
        <taxon>Torleya</taxon>
    </lineage>
</organism>
<comment type="function">
    <text evidence="18">Core subunit of the mitochondrial membrane respiratory chain NADH dehydrogenase (Complex I) which catalyzes electron transfer from NADH through the respiratory chain, using ubiquinone as an electron acceptor. Essential for the catalytic activity and assembly of complex I.</text>
</comment>
<dbReference type="EMBL" id="MT535766">
    <property type="protein sequence ID" value="QSL98485.1"/>
    <property type="molecule type" value="Genomic_DNA"/>
</dbReference>
<feature type="transmembrane region" description="Helical" evidence="18">
    <location>
        <begin position="56"/>
        <end position="81"/>
    </location>
</feature>
<feature type="transmembrane region" description="Helical" evidence="18">
    <location>
        <begin position="239"/>
        <end position="259"/>
    </location>
</feature>
<evidence type="ECO:0000256" key="3">
    <source>
        <dbReference type="ARBA" id="ARBA00007012"/>
    </source>
</evidence>
<evidence type="ECO:0000256" key="5">
    <source>
        <dbReference type="ARBA" id="ARBA00021008"/>
    </source>
</evidence>
<keyword evidence="15 18" id="KW-0496">Mitochondrion</keyword>
<evidence type="ECO:0000256" key="14">
    <source>
        <dbReference type="ARBA" id="ARBA00023075"/>
    </source>
</evidence>
<dbReference type="GeneID" id="67786862"/>
<comment type="catalytic activity">
    <reaction evidence="17 18">
        <text>a ubiquinone + NADH + 5 H(+)(in) = a ubiquinol + NAD(+) + 4 H(+)(out)</text>
        <dbReference type="Rhea" id="RHEA:29091"/>
        <dbReference type="Rhea" id="RHEA-COMP:9565"/>
        <dbReference type="Rhea" id="RHEA-COMP:9566"/>
        <dbReference type="ChEBI" id="CHEBI:15378"/>
        <dbReference type="ChEBI" id="CHEBI:16389"/>
        <dbReference type="ChEBI" id="CHEBI:17976"/>
        <dbReference type="ChEBI" id="CHEBI:57540"/>
        <dbReference type="ChEBI" id="CHEBI:57945"/>
        <dbReference type="EC" id="7.1.1.2"/>
    </reaction>
</comment>
<dbReference type="GO" id="GO:0005743">
    <property type="term" value="C:mitochondrial inner membrane"/>
    <property type="evidence" value="ECO:0007669"/>
    <property type="project" value="UniProtKB-SubCell"/>
</dbReference>
<evidence type="ECO:0000256" key="12">
    <source>
        <dbReference type="ARBA" id="ARBA00022989"/>
    </source>
</evidence>
<comment type="subcellular location">
    <subcellularLocation>
        <location evidence="2 18">Mitochondrion inner membrane</location>
        <topology evidence="2 18">Multi-pass membrane protein</topology>
    </subcellularLocation>
</comment>
<keyword evidence="16 18" id="KW-0472">Membrane</keyword>
<geneLocation type="mitochondrion" evidence="20"/>
<protein>
    <recommendedName>
        <fullName evidence="5 18">NADH-ubiquinone oxidoreductase chain 2</fullName>
        <ecNumber evidence="4 18">7.1.1.2</ecNumber>
    </recommendedName>
</protein>
<proteinExistence type="inferred from homology"/>
<keyword evidence="7 18" id="KW-0679">Respiratory chain</keyword>
<dbReference type="EC" id="7.1.1.2" evidence="4 18"/>
<dbReference type="InterPro" id="IPR050175">
    <property type="entry name" value="Complex_I_Subunit_2"/>
</dbReference>
<name>A0A899IKL1_9INSE</name>
<feature type="domain" description="NADH:quinone oxidoreductase/Mrp antiporter transmembrane" evidence="19">
    <location>
        <begin position="24"/>
        <end position="284"/>
    </location>
</feature>
<evidence type="ECO:0000256" key="8">
    <source>
        <dbReference type="ARBA" id="ARBA00022692"/>
    </source>
</evidence>
<evidence type="ECO:0000259" key="19">
    <source>
        <dbReference type="Pfam" id="PF00361"/>
    </source>
</evidence>
<keyword evidence="12 18" id="KW-1133">Transmembrane helix</keyword>
<dbReference type="CTD" id="4536"/>
<feature type="transmembrane region" description="Helical" evidence="18">
    <location>
        <begin position="135"/>
        <end position="163"/>
    </location>
</feature>
<dbReference type="InterPro" id="IPR003917">
    <property type="entry name" value="NADH_UbQ_OxRdtase_chain2"/>
</dbReference>
<dbReference type="RefSeq" id="YP_010175341.1">
    <property type="nucleotide sequence ID" value="NC_057972.1"/>
</dbReference>
<comment type="similarity">
    <text evidence="3 18">Belongs to the complex I subunit 2 family.</text>
</comment>
<evidence type="ECO:0000313" key="20">
    <source>
        <dbReference type="EMBL" id="QSL98485.1"/>
    </source>
</evidence>
<keyword evidence="10 18" id="KW-1278">Translocase</keyword>
<feature type="transmembrane region" description="Helical" evidence="18">
    <location>
        <begin position="198"/>
        <end position="219"/>
    </location>
</feature>
<feature type="transmembrane region" description="Helical" evidence="18">
    <location>
        <begin position="316"/>
        <end position="338"/>
    </location>
</feature>
<keyword evidence="9 18" id="KW-0999">Mitochondrion inner membrane</keyword>
<dbReference type="GO" id="GO:0006120">
    <property type="term" value="P:mitochondrial electron transport, NADH to ubiquinone"/>
    <property type="evidence" value="ECO:0007669"/>
    <property type="project" value="InterPro"/>
</dbReference>
<evidence type="ECO:0000256" key="13">
    <source>
        <dbReference type="ARBA" id="ARBA00023027"/>
    </source>
</evidence>
<dbReference type="InterPro" id="IPR001750">
    <property type="entry name" value="ND/Mrp_TM"/>
</dbReference>
<evidence type="ECO:0000256" key="17">
    <source>
        <dbReference type="ARBA" id="ARBA00049551"/>
    </source>
</evidence>
<evidence type="ECO:0000256" key="11">
    <source>
        <dbReference type="ARBA" id="ARBA00022982"/>
    </source>
</evidence>
<comment type="function">
    <text evidence="1">Core subunit of the mitochondrial membrane respiratory chain NADH dehydrogenase (Complex I) that is believed to belong to the minimal assembly required for catalysis. Complex I functions in the transfer of electrons from NADH to the respiratory chain. The immediate electron acceptor for the enzyme is believed to be ubiquinone.</text>
</comment>
<reference evidence="20" key="1">
    <citation type="journal article" date="2020" name="Int. J. Biol. Macromol.">
        <title>Novel gene rearrangement pattern in the mitochondrial genomes of Torleya mikhaili and Cincticostella fusca (Ephemeroptera: Ephemerellidae).</title>
        <authorList>
            <person name="Li R."/>
            <person name="Zhang W."/>
            <person name="Ma Z."/>
            <person name="Zhou C."/>
        </authorList>
    </citation>
    <scope>NUCLEOTIDE SEQUENCE</scope>
</reference>
<accession>A0A899IKL1</accession>
<keyword evidence="11 18" id="KW-0249">Electron transport</keyword>
<gene>
    <name evidence="20" type="primary">ND2</name>
</gene>
<dbReference type="PANTHER" id="PTHR46552">
    <property type="entry name" value="NADH-UBIQUINONE OXIDOREDUCTASE CHAIN 2"/>
    <property type="match status" value="1"/>
</dbReference>
<dbReference type="PRINTS" id="PR01436">
    <property type="entry name" value="NADHDHGNASE2"/>
</dbReference>
<evidence type="ECO:0000256" key="7">
    <source>
        <dbReference type="ARBA" id="ARBA00022660"/>
    </source>
</evidence>
<feature type="transmembrane region" description="Helical" evidence="18">
    <location>
        <begin position="93"/>
        <end position="115"/>
    </location>
</feature>
<evidence type="ECO:0000256" key="10">
    <source>
        <dbReference type="ARBA" id="ARBA00022967"/>
    </source>
</evidence>
<keyword evidence="6" id="KW-0813">Transport</keyword>
<dbReference type="GO" id="GO:0008137">
    <property type="term" value="F:NADH dehydrogenase (ubiquinone) activity"/>
    <property type="evidence" value="ECO:0007669"/>
    <property type="project" value="UniProtKB-EC"/>
</dbReference>
<evidence type="ECO:0000256" key="4">
    <source>
        <dbReference type="ARBA" id="ARBA00012944"/>
    </source>
</evidence>
<keyword evidence="13 18" id="KW-0520">NAD</keyword>
<evidence type="ECO:0000256" key="16">
    <source>
        <dbReference type="ARBA" id="ARBA00023136"/>
    </source>
</evidence>
<evidence type="ECO:0000256" key="1">
    <source>
        <dbReference type="ARBA" id="ARBA00003257"/>
    </source>
</evidence>
<keyword evidence="8 18" id="KW-0812">Transmembrane</keyword>
<evidence type="ECO:0000256" key="2">
    <source>
        <dbReference type="ARBA" id="ARBA00004448"/>
    </source>
</evidence>